<evidence type="ECO:0000313" key="13">
    <source>
        <dbReference type="EMBL" id="MBL4931482.1"/>
    </source>
</evidence>
<dbReference type="AlphaFoldDB" id="A0A937K3B8"/>
<evidence type="ECO:0000256" key="3">
    <source>
        <dbReference type="ARBA" id="ARBA00022553"/>
    </source>
</evidence>
<feature type="domain" description="PAS" evidence="12">
    <location>
        <begin position="229"/>
        <end position="285"/>
    </location>
</feature>
<dbReference type="Gene3D" id="3.30.565.10">
    <property type="entry name" value="Histidine kinase-like ATPase, C-terminal domain"/>
    <property type="match status" value="1"/>
</dbReference>
<keyword evidence="10" id="KW-0472">Membrane</keyword>
<dbReference type="InterPro" id="IPR004358">
    <property type="entry name" value="Sig_transdc_His_kin-like_C"/>
</dbReference>
<feature type="transmembrane region" description="Helical" evidence="10">
    <location>
        <begin position="160"/>
        <end position="177"/>
    </location>
</feature>
<dbReference type="InterPro" id="IPR005467">
    <property type="entry name" value="His_kinase_dom"/>
</dbReference>
<protein>
    <recommendedName>
        <fullName evidence="2">histidine kinase</fullName>
        <ecNumber evidence="2">2.7.13.3</ecNumber>
    </recommendedName>
</protein>
<evidence type="ECO:0000256" key="2">
    <source>
        <dbReference type="ARBA" id="ARBA00012438"/>
    </source>
</evidence>
<dbReference type="SUPFAM" id="SSF47384">
    <property type="entry name" value="Homodimeric domain of signal transducing histidine kinase"/>
    <property type="match status" value="1"/>
</dbReference>
<dbReference type="EC" id="2.7.13.3" evidence="2"/>
<reference evidence="13" key="1">
    <citation type="submission" date="2021-01" db="EMBL/GenBank/DDBJ databases">
        <title>Genome public.</title>
        <authorList>
            <person name="Liu C."/>
            <person name="Sun Q."/>
        </authorList>
    </citation>
    <scope>NUCLEOTIDE SEQUENCE</scope>
    <source>
        <strain evidence="13">YIM B02565</strain>
    </source>
</reference>
<keyword evidence="8" id="KW-0902">Two-component regulatory system</keyword>
<dbReference type="SUPFAM" id="SSF55785">
    <property type="entry name" value="PYP-like sensor domain (PAS domain)"/>
    <property type="match status" value="1"/>
</dbReference>
<proteinExistence type="predicted"/>
<dbReference type="SUPFAM" id="SSF55874">
    <property type="entry name" value="ATPase domain of HSP90 chaperone/DNA topoisomerase II/histidine kinase"/>
    <property type="match status" value="1"/>
</dbReference>
<dbReference type="InterPro" id="IPR035965">
    <property type="entry name" value="PAS-like_dom_sf"/>
</dbReference>
<feature type="transmembrane region" description="Helical" evidence="10">
    <location>
        <begin position="112"/>
        <end position="140"/>
    </location>
</feature>
<evidence type="ECO:0000256" key="8">
    <source>
        <dbReference type="ARBA" id="ARBA00023012"/>
    </source>
</evidence>
<dbReference type="InterPro" id="IPR003594">
    <property type="entry name" value="HATPase_dom"/>
</dbReference>
<dbReference type="Pfam" id="PF02518">
    <property type="entry name" value="HATPase_c"/>
    <property type="match status" value="1"/>
</dbReference>
<keyword evidence="6" id="KW-0418">Kinase</keyword>
<dbReference type="FunFam" id="3.30.565.10:FF:000037">
    <property type="entry name" value="Hybrid sensor histidine kinase/response regulator"/>
    <property type="match status" value="1"/>
</dbReference>
<evidence type="ECO:0000256" key="9">
    <source>
        <dbReference type="SAM" id="Coils"/>
    </source>
</evidence>
<feature type="domain" description="Histidine kinase" evidence="11">
    <location>
        <begin position="364"/>
        <end position="585"/>
    </location>
</feature>
<dbReference type="CDD" id="cd00082">
    <property type="entry name" value="HisKA"/>
    <property type="match status" value="1"/>
</dbReference>
<keyword evidence="7" id="KW-0067">ATP-binding</keyword>
<dbReference type="InterPro" id="IPR003661">
    <property type="entry name" value="HisK_dim/P_dom"/>
</dbReference>
<dbReference type="SMART" id="SM00091">
    <property type="entry name" value="PAS"/>
    <property type="match status" value="1"/>
</dbReference>
<dbReference type="PRINTS" id="PR00344">
    <property type="entry name" value="BCTRLSENSOR"/>
</dbReference>
<sequence>MGNQYSEKSKKVEDILLIVKTLALFASAAVVFTKFSVKVDALRDKSSFIPVMIIIASIFIMVYIMWMIMNFKSNNKLVLMIVRHLEWIIFLSIFTSILIISNDNVVQYKLLFLFIIITTTIQSGIIPGFEMASLASIIILGIDLKYGSHLVINTYLENDLIIITTFIVTALVLGYYVKIEEEKLAIRDDELQSLSQEIKEYNNKRKYIEELLINNDFCYNNLIENSKNIIFIHRNFKLIFANRRAMELFGIDSYEELQGKSFLDLFHKSDINRVKEGIKSLMERKTNEIKFKGIVLSKSNGDKLKVEGSSTYFFYEGKPTVLSIYRDITYKEKAESLQKAVKENEKLLQESKELNNTMIEIFSNISHEFKTPINVISSASQVLSLYERQNYPIIVKKQQYLESIKQNCYRLTRLVNNLLELTKVDKGAIKLNLHNHNIVVIVEEIISSIVAYVENRGLSIIFDTDIEEKYVSCDVEKIEAILLNLLSNAIKFSKSGDTIFVQVSDKDEYVDISIKDTGVGIPSEKMDLIFERFGQVDKTFRRNNEGTGIGLALVKSYVEMHNGSIEVNSELNVGSEFIIKLRAIKDNNIEKTFIYEPSIDIINMEFSDIQ</sequence>
<feature type="coiled-coil region" evidence="9">
    <location>
        <begin position="184"/>
        <end position="211"/>
    </location>
</feature>
<evidence type="ECO:0000256" key="4">
    <source>
        <dbReference type="ARBA" id="ARBA00022679"/>
    </source>
</evidence>
<accession>A0A937K3B8</accession>
<evidence type="ECO:0000256" key="10">
    <source>
        <dbReference type="SAM" id="Phobius"/>
    </source>
</evidence>
<dbReference type="Gene3D" id="3.30.450.20">
    <property type="entry name" value="PAS domain"/>
    <property type="match status" value="1"/>
</dbReference>
<feature type="transmembrane region" description="Helical" evidence="10">
    <location>
        <begin position="15"/>
        <end position="35"/>
    </location>
</feature>
<keyword evidence="5" id="KW-0547">Nucleotide-binding</keyword>
<keyword evidence="3" id="KW-0597">Phosphoprotein</keyword>
<feature type="transmembrane region" description="Helical" evidence="10">
    <location>
        <begin position="81"/>
        <end position="100"/>
    </location>
</feature>
<dbReference type="CDD" id="cd00130">
    <property type="entry name" value="PAS"/>
    <property type="match status" value="1"/>
</dbReference>
<organism evidence="13 14">
    <name type="scientific">Clostridium paridis</name>
    <dbReference type="NCBI Taxonomy" id="2803863"/>
    <lineage>
        <taxon>Bacteria</taxon>
        <taxon>Bacillati</taxon>
        <taxon>Bacillota</taxon>
        <taxon>Clostridia</taxon>
        <taxon>Eubacteriales</taxon>
        <taxon>Clostridiaceae</taxon>
        <taxon>Clostridium</taxon>
    </lineage>
</organism>
<evidence type="ECO:0000256" key="1">
    <source>
        <dbReference type="ARBA" id="ARBA00000085"/>
    </source>
</evidence>
<evidence type="ECO:0000256" key="5">
    <source>
        <dbReference type="ARBA" id="ARBA00022741"/>
    </source>
</evidence>
<dbReference type="NCBIfam" id="TIGR00229">
    <property type="entry name" value="sensory_box"/>
    <property type="match status" value="1"/>
</dbReference>
<dbReference type="PROSITE" id="PS50112">
    <property type="entry name" value="PAS"/>
    <property type="match status" value="1"/>
</dbReference>
<keyword evidence="4" id="KW-0808">Transferase</keyword>
<dbReference type="RefSeq" id="WP_202766867.1">
    <property type="nucleotide sequence ID" value="NZ_JAESWA010000020.1"/>
</dbReference>
<comment type="catalytic activity">
    <reaction evidence="1">
        <text>ATP + protein L-histidine = ADP + protein N-phospho-L-histidine.</text>
        <dbReference type="EC" id="2.7.13.3"/>
    </reaction>
</comment>
<evidence type="ECO:0000313" key="14">
    <source>
        <dbReference type="Proteomes" id="UP000623681"/>
    </source>
</evidence>
<dbReference type="Pfam" id="PF13426">
    <property type="entry name" value="PAS_9"/>
    <property type="match status" value="1"/>
</dbReference>
<dbReference type="PANTHER" id="PTHR43547">
    <property type="entry name" value="TWO-COMPONENT HISTIDINE KINASE"/>
    <property type="match status" value="1"/>
</dbReference>
<keyword evidence="14" id="KW-1185">Reference proteome</keyword>
<dbReference type="Gene3D" id="1.10.287.130">
    <property type="match status" value="1"/>
</dbReference>
<evidence type="ECO:0000256" key="7">
    <source>
        <dbReference type="ARBA" id="ARBA00022840"/>
    </source>
</evidence>
<dbReference type="SMART" id="SM00388">
    <property type="entry name" value="HisKA"/>
    <property type="match status" value="1"/>
</dbReference>
<keyword evidence="10" id="KW-0812">Transmembrane</keyword>
<comment type="caution">
    <text evidence="13">The sequence shown here is derived from an EMBL/GenBank/DDBJ whole genome shotgun (WGS) entry which is preliminary data.</text>
</comment>
<gene>
    <name evidence="13" type="ORF">JK634_06675</name>
</gene>
<dbReference type="PROSITE" id="PS50109">
    <property type="entry name" value="HIS_KIN"/>
    <property type="match status" value="1"/>
</dbReference>
<dbReference type="GO" id="GO:0000155">
    <property type="term" value="F:phosphorelay sensor kinase activity"/>
    <property type="evidence" value="ECO:0007669"/>
    <property type="project" value="InterPro"/>
</dbReference>
<evidence type="ECO:0000259" key="11">
    <source>
        <dbReference type="PROSITE" id="PS50109"/>
    </source>
</evidence>
<dbReference type="EMBL" id="JAESWA010000020">
    <property type="protein sequence ID" value="MBL4931482.1"/>
    <property type="molecule type" value="Genomic_DNA"/>
</dbReference>
<keyword evidence="9" id="KW-0175">Coiled coil</keyword>
<dbReference type="InterPro" id="IPR036890">
    <property type="entry name" value="HATPase_C_sf"/>
</dbReference>
<name>A0A937K3B8_9CLOT</name>
<evidence type="ECO:0000259" key="12">
    <source>
        <dbReference type="PROSITE" id="PS50112"/>
    </source>
</evidence>
<feature type="transmembrane region" description="Helical" evidence="10">
    <location>
        <begin position="47"/>
        <end position="69"/>
    </location>
</feature>
<keyword evidence="10" id="KW-1133">Transmembrane helix</keyword>
<feature type="coiled-coil region" evidence="9">
    <location>
        <begin position="330"/>
        <end position="357"/>
    </location>
</feature>
<dbReference type="InterPro" id="IPR000014">
    <property type="entry name" value="PAS"/>
</dbReference>
<dbReference type="SMART" id="SM00387">
    <property type="entry name" value="HATPase_c"/>
    <property type="match status" value="1"/>
</dbReference>
<dbReference type="PANTHER" id="PTHR43547:SF2">
    <property type="entry name" value="HYBRID SIGNAL TRANSDUCTION HISTIDINE KINASE C"/>
    <property type="match status" value="1"/>
</dbReference>
<dbReference type="Pfam" id="PF00512">
    <property type="entry name" value="HisKA"/>
    <property type="match status" value="1"/>
</dbReference>
<evidence type="ECO:0000256" key="6">
    <source>
        <dbReference type="ARBA" id="ARBA00022777"/>
    </source>
</evidence>
<dbReference type="Proteomes" id="UP000623681">
    <property type="component" value="Unassembled WGS sequence"/>
</dbReference>
<dbReference type="GO" id="GO:0005524">
    <property type="term" value="F:ATP binding"/>
    <property type="evidence" value="ECO:0007669"/>
    <property type="project" value="UniProtKB-KW"/>
</dbReference>
<dbReference type="InterPro" id="IPR036097">
    <property type="entry name" value="HisK_dim/P_sf"/>
</dbReference>